<sequence>MSFFTVPFYEPLGTTGLTAAARHAEKLTFDLSMYCSSETIINIIFNLLGIVIITVGVIIKAIRGGDGRHVGVWLFGRTEEWHC</sequence>
<proteinExistence type="predicted"/>
<keyword evidence="1" id="KW-1133">Transmembrane helix</keyword>
<accession>A0A0A9H2G2</accession>
<keyword evidence="1" id="KW-0812">Transmembrane</keyword>
<reference evidence="2" key="2">
    <citation type="journal article" date="2015" name="Data Brief">
        <title>Shoot transcriptome of the giant reed, Arundo donax.</title>
        <authorList>
            <person name="Barrero R.A."/>
            <person name="Guerrero F.D."/>
            <person name="Moolhuijzen P."/>
            <person name="Goolsby J.A."/>
            <person name="Tidwell J."/>
            <person name="Bellgard S.E."/>
            <person name="Bellgard M.I."/>
        </authorList>
    </citation>
    <scope>NUCLEOTIDE SEQUENCE</scope>
    <source>
        <tissue evidence="2">Shoot tissue taken approximately 20 cm above the soil surface</tissue>
    </source>
</reference>
<dbReference type="AlphaFoldDB" id="A0A0A9H2G2"/>
<reference evidence="2" key="1">
    <citation type="submission" date="2014-09" db="EMBL/GenBank/DDBJ databases">
        <authorList>
            <person name="Magalhaes I.L.F."/>
            <person name="Oliveira U."/>
            <person name="Santos F.R."/>
            <person name="Vidigal T.H.D.A."/>
            <person name="Brescovit A.D."/>
            <person name="Santos A.J."/>
        </authorList>
    </citation>
    <scope>NUCLEOTIDE SEQUENCE</scope>
    <source>
        <tissue evidence="2">Shoot tissue taken approximately 20 cm above the soil surface</tissue>
    </source>
</reference>
<name>A0A0A9H2G2_ARUDO</name>
<keyword evidence="1" id="KW-0472">Membrane</keyword>
<protein>
    <submittedName>
        <fullName evidence="2">Uncharacterized protein</fullName>
    </submittedName>
</protein>
<evidence type="ECO:0000256" key="1">
    <source>
        <dbReference type="SAM" id="Phobius"/>
    </source>
</evidence>
<organism evidence="2">
    <name type="scientific">Arundo donax</name>
    <name type="common">Giant reed</name>
    <name type="synonym">Donax arundinaceus</name>
    <dbReference type="NCBI Taxonomy" id="35708"/>
    <lineage>
        <taxon>Eukaryota</taxon>
        <taxon>Viridiplantae</taxon>
        <taxon>Streptophyta</taxon>
        <taxon>Embryophyta</taxon>
        <taxon>Tracheophyta</taxon>
        <taxon>Spermatophyta</taxon>
        <taxon>Magnoliopsida</taxon>
        <taxon>Liliopsida</taxon>
        <taxon>Poales</taxon>
        <taxon>Poaceae</taxon>
        <taxon>PACMAD clade</taxon>
        <taxon>Arundinoideae</taxon>
        <taxon>Arundineae</taxon>
        <taxon>Arundo</taxon>
    </lineage>
</organism>
<evidence type="ECO:0000313" key="2">
    <source>
        <dbReference type="EMBL" id="JAE30957.1"/>
    </source>
</evidence>
<dbReference type="EMBL" id="GBRH01166939">
    <property type="protein sequence ID" value="JAE30957.1"/>
    <property type="molecule type" value="Transcribed_RNA"/>
</dbReference>
<feature type="transmembrane region" description="Helical" evidence="1">
    <location>
        <begin position="39"/>
        <end position="59"/>
    </location>
</feature>